<gene>
    <name evidence="9" type="ORF">HYG85_13715</name>
</gene>
<proteinExistence type="predicted"/>
<feature type="transmembrane region" description="Helical" evidence="7">
    <location>
        <begin position="106"/>
        <end position="130"/>
    </location>
</feature>
<keyword evidence="10" id="KW-1185">Reference proteome</keyword>
<dbReference type="InterPro" id="IPR036259">
    <property type="entry name" value="MFS_trans_sf"/>
</dbReference>
<evidence type="ECO:0000256" key="6">
    <source>
        <dbReference type="ARBA" id="ARBA00023136"/>
    </source>
</evidence>
<keyword evidence="3" id="KW-1003">Cell membrane</keyword>
<feature type="transmembrane region" description="Helical" evidence="7">
    <location>
        <begin position="168"/>
        <end position="188"/>
    </location>
</feature>
<dbReference type="PANTHER" id="PTHR23517">
    <property type="entry name" value="RESISTANCE PROTEIN MDTM, PUTATIVE-RELATED-RELATED"/>
    <property type="match status" value="1"/>
</dbReference>
<feature type="transmembrane region" description="Helical" evidence="7">
    <location>
        <begin position="291"/>
        <end position="311"/>
    </location>
</feature>
<dbReference type="GO" id="GO:0022857">
    <property type="term" value="F:transmembrane transporter activity"/>
    <property type="evidence" value="ECO:0007669"/>
    <property type="project" value="InterPro"/>
</dbReference>
<keyword evidence="6 7" id="KW-0472">Membrane</keyword>
<feature type="transmembrane region" description="Helical" evidence="7">
    <location>
        <begin position="225"/>
        <end position="242"/>
    </location>
</feature>
<keyword evidence="4 7" id="KW-0812">Transmembrane</keyword>
<dbReference type="PROSITE" id="PS50850">
    <property type="entry name" value="MFS"/>
    <property type="match status" value="1"/>
</dbReference>
<dbReference type="EMBL" id="CP058561">
    <property type="protein sequence ID" value="QUH29909.1"/>
    <property type="molecule type" value="Genomic_DNA"/>
</dbReference>
<dbReference type="SUPFAM" id="SSF103473">
    <property type="entry name" value="MFS general substrate transporter"/>
    <property type="match status" value="1"/>
</dbReference>
<evidence type="ECO:0000313" key="9">
    <source>
        <dbReference type="EMBL" id="QUH29909.1"/>
    </source>
</evidence>
<dbReference type="Pfam" id="PF07690">
    <property type="entry name" value="MFS_1"/>
    <property type="match status" value="1"/>
</dbReference>
<dbReference type="InterPro" id="IPR050171">
    <property type="entry name" value="MFS_Transporters"/>
</dbReference>
<feature type="transmembrane region" description="Helical" evidence="7">
    <location>
        <begin position="80"/>
        <end position="100"/>
    </location>
</feature>
<name>A0A8J8MBG8_9FIRM</name>
<feature type="transmembrane region" description="Helical" evidence="7">
    <location>
        <begin position="16"/>
        <end position="39"/>
    </location>
</feature>
<dbReference type="Gene3D" id="1.20.1250.20">
    <property type="entry name" value="MFS general substrate transporter like domains"/>
    <property type="match status" value="1"/>
</dbReference>
<feature type="transmembrane region" description="Helical" evidence="7">
    <location>
        <begin position="142"/>
        <end position="162"/>
    </location>
</feature>
<protein>
    <submittedName>
        <fullName evidence="9">MFS transporter</fullName>
    </submittedName>
</protein>
<feature type="transmembrane region" description="Helical" evidence="7">
    <location>
        <begin position="51"/>
        <end position="73"/>
    </location>
</feature>
<feature type="transmembrane region" description="Helical" evidence="7">
    <location>
        <begin position="351"/>
        <end position="375"/>
    </location>
</feature>
<evidence type="ECO:0000256" key="3">
    <source>
        <dbReference type="ARBA" id="ARBA00022475"/>
    </source>
</evidence>
<evidence type="ECO:0000256" key="4">
    <source>
        <dbReference type="ARBA" id="ARBA00022692"/>
    </source>
</evidence>
<keyword evidence="2" id="KW-0813">Transport</keyword>
<organism evidence="9 10">
    <name type="scientific">Vallitalea guaymasensis</name>
    <dbReference type="NCBI Taxonomy" id="1185412"/>
    <lineage>
        <taxon>Bacteria</taxon>
        <taxon>Bacillati</taxon>
        <taxon>Bacillota</taxon>
        <taxon>Clostridia</taxon>
        <taxon>Lachnospirales</taxon>
        <taxon>Vallitaleaceae</taxon>
        <taxon>Vallitalea</taxon>
    </lineage>
</organism>
<evidence type="ECO:0000256" key="7">
    <source>
        <dbReference type="SAM" id="Phobius"/>
    </source>
</evidence>
<evidence type="ECO:0000256" key="5">
    <source>
        <dbReference type="ARBA" id="ARBA00022989"/>
    </source>
</evidence>
<evidence type="ECO:0000256" key="2">
    <source>
        <dbReference type="ARBA" id="ARBA00022448"/>
    </source>
</evidence>
<feature type="transmembrane region" description="Helical" evidence="7">
    <location>
        <begin position="381"/>
        <end position="401"/>
    </location>
</feature>
<dbReference type="RefSeq" id="WP_212690155.1">
    <property type="nucleotide sequence ID" value="NZ_CP058561.1"/>
</dbReference>
<evidence type="ECO:0000313" key="10">
    <source>
        <dbReference type="Proteomes" id="UP000677305"/>
    </source>
</evidence>
<accession>A0A8J8MBG8</accession>
<dbReference type="GO" id="GO:0005886">
    <property type="term" value="C:plasma membrane"/>
    <property type="evidence" value="ECO:0007669"/>
    <property type="project" value="UniProtKB-SubCell"/>
</dbReference>
<dbReference type="InterPro" id="IPR020846">
    <property type="entry name" value="MFS_dom"/>
</dbReference>
<reference evidence="9 10" key="1">
    <citation type="submission" date="2020-07" db="EMBL/GenBank/DDBJ databases">
        <title>Vallitalea guaymasensis genome.</title>
        <authorList>
            <person name="Postec A."/>
        </authorList>
    </citation>
    <scope>NUCLEOTIDE SEQUENCE [LARGE SCALE GENOMIC DNA]</scope>
    <source>
        <strain evidence="9 10">Ra1766G1</strain>
    </source>
</reference>
<keyword evidence="5 7" id="KW-1133">Transmembrane helix</keyword>
<evidence type="ECO:0000256" key="1">
    <source>
        <dbReference type="ARBA" id="ARBA00004651"/>
    </source>
</evidence>
<dbReference type="Proteomes" id="UP000677305">
    <property type="component" value="Chromosome"/>
</dbReference>
<feature type="transmembrane region" description="Helical" evidence="7">
    <location>
        <begin position="262"/>
        <end position="284"/>
    </location>
</feature>
<feature type="transmembrane region" description="Helical" evidence="7">
    <location>
        <begin position="317"/>
        <end position="339"/>
    </location>
</feature>
<sequence length="424" mass="47285">MVIKSFKQYSGLPKEIYILAIQRFVNSLGGFVYAFLTLFLSKRLGLQENVIGTFMLICSLVGIPGSLISGHLVDKCNRKTILLVSRTLSAFIFIICGFLGNSITVVYLLIISSFISSFSGPASGAMTADLTTPENRKQSFSLLYLGMNVGLAFGFTIAGYLFENYTRWIFWGDGITSLLSLLLVVFYIKDTRPTKAQIKEINESDREGEKEEKGSVVTALVRRPFLLGFVIISSVIGFVYNQHGFIMPLHLEELFPDMGAKYFGNVMAINTMIVVVFTPIIMYCTRRIKPVVNVAIATLTYIVGFGMMGLINELWVFFVAVFIWTTGEIIATTNTGVYISNHSPVNHRGRFNSIIGMIQAAGRSFAPFFMGMFLVSHSNSQGWILTGFVAIIAFIMLYILFTTEKRHNENIDNVQELLSEKEAS</sequence>
<evidence type="ECO:0000259" key="8">
    <source>
        <dbReference type="PROSITE" id="PS50850"/>
    </source>
</evidence>
<feature type="domain" description="Major facilitator superfamily (MFS) profile" evidence="8">
    <location>
        <begin position="15"/>
        <end position="405"/>
    </location>
</feature>
<dbReference type="KEGG" id="vgu:HYG85_13715"/>
<dbReference type="CDD" id="cd17329">
    <property type="entry name" value="MFS_MdtH_MDR_like"/>
    <property type="match status" value="1"/>
</dbReference>
<dbReference type="InterPro" id="IPR011701">
    <property type="entry name" value="MFS"/>
</dbReference>
<dbReference type="AlphaFoldDB" id="A0A8J8MBG8"/>
<comment type="subcellular location">
    <subcellularLocation>
        <location evidence="1">Cell membrane</location>
        <topology evidence="1">Multi-pass membrane protein</topology>
    </subcellularLocation>
</comment>